<accession>A0ABT6NAH2</accession>
<feature type="transmembrane region" description="Helical" evidence="2">
    <location>
        <begin position="59"/>
        <end position="79"/>
    </location>
</feature>
<keyword evidence="2" id="KW-0472">Membrane</keyword>
<name>A0ABT6NAH2_9FIRM</name>
<evidence type="ECO:0000256" key="1">
    <source>
        <dbReference type="SAM" id="MobiDB-lite"/>
    </source>
</evidence>
<protein>
    <submittedName>
        <fullName evidence="3">Uncharacterized protein</fullName>
    </submittedName>
</protein>
<feature type="transmembrane region" description="Helical" evidence="2">
    <location>
        <begin position="34"/>
        <end position="53"/>
    </location>
</feature>
<feature type="compositionally biased region" description="Basic and acidic residues" evidence="1">
    <location>
        <begin position="132"/>
        <end position="143"/>
    </location>
</feature>
<feature type="region of interest" description="Disordered" evidence="1">
    <location>
        <begin position="119"/>
        <end position="143"/>
    </location>
</feature>
<dbReference type="Proteomes" id="UP001158045">
    <property type="component" value="Unassembled WGS sequence"/>
</dbReference>
<dbReference type="RefSeq" id="WP_281093229.1">
    <property type="nucleotide sequence ID" value="NZ_JARYZI010000002.1"/>
</dbReference>
<dbReference type="EMBL" id="JARYZI010000002">
    <property type="protein sequence ID" value="MDH8677415.1"/>
    <property type="molecule type" value="Genomic_DNA"/>
</dbReference>
<gene>
    <name evidence="3" type="ORF">QE109_04605</name>
</gene>
<keyword evidence="2" id="KW-0812">Transmembrane</keyword>
<sequence>MADTLNSSWPRVIISVMAYTMFVWIRITRWWNIVFDVLIVGLILVYILLFDSISNDMRFTLFILFAIVSGLYLLVIAIAKSKGYPLTKEDNQNGYKRDYTQKSTIDEKDRTKRVENLKNKNYIISASDPEYQDMKNNREKSDR</sequence>
<proteinExistence type="predicted"/>
<evidence type="ECO:0000313" key="4">
    <source>
        <dbReference type="Proteomes" id="UP001158045"/>
    </source>
</evidence>
<keyword evidence="2" id="KW-1133">Transmembrane helix</keyword>
<evidence type="ECO:0000313" key="3">
    <source>
        <dbReference type="EMBL" id="MDH8677415.1"/>
    </source>
</evidence>
<comment type="caution">
    <text evidence="3">The sequence shown here is derived from an EMBL/GenBank/DDBJ whole genome shotgun (WGS) entry which is preliminary data.</text>
</comment>
<evidence type="ECO:0000256" key="2">
    <source>
        <dbReference type="SAM" id="Phobius"/>
    </source>
</evidence>
<keyword evidence="4" id="KW-1185">Reference proteome</keyword>
<reference evidence="3 4" key="1">
    <citation type="submission" date="2023-04" db="EMBL/GenBank/DDBJ databases">
        <title>Fusibacter bizertensis strain WBS, isolated from littoral bottom sediments of the Arctic seas - biochemical and genomic analysis.</title>
        <authorList>
            <person name="Brioukhanov A.L."/>
        </authorList>
    </citation>
    <scope>NUCLEOTIDE SEQUENCE [LARGE SCALE GENOMIC DNA]</scope>
    <source>
        <strain evidence="3 4">WBS</strain>
    </source>
</reference>
<organism evidence="3 4">
    <name type="scientific">Fusibacter bizertensis</name>
    <dbReference type="NCBI Taxonomy" id="1488331"/>
    <lineage>
        <taxon>Bacteria</taxon>
        <taxon>Bacillati</taxon>
        <taxon>Bacillota</taxon>
        <taxon>Clostridia</taxon>
        <taxon>Eubacteriales</taxon>
        <taxon>Eubacteriales Family XII. Incertae Sedis</taxon>
        <taxon>Fusibacter</taxon>
    </lineage>
</organism>